<proteinExistence type="inferred from homology"/>
<dbReference type="HAMAP" id="MF_00361">
    <property type="entry name" value="NAD_kinase"/>
    <property type="match status" value="1"/>
</dbReference>
<evidence type="ECO:0000256" key="2">
    <source>
        <dbReference type="ARBA" id="ARBA00022679"/>
    </source>
</evidence>
<keyword evidence="6 8" id="KW-0521">NADP</keyword>
<dbReference type="Gene3D" id="3.40.50.10330">
    <property type="entry name" value="Probable inorganic polyphosphate/atp-NAD kinase, domain 1"/>
    <property type="match status" value="1"/>
</dbReference>
<dbReference type="Pfam" id="PF01513">
    <property type="entry name" value="NAD_kinase"/>
    <property type="match status" value="1"/>
</dbReference>
<dbReference type="FunCoup" id="L0ADK2">
    <property type="interactions" value="92"/>
</dbReference>
<dbReference type="GeneID" id="14212662"/>
<evidence type="ECO:0000313" key="10">
    <source>
        <dbReference type="Proteomes" id="UP000010469"/>
    </source>
</evidence>
<feature type="binding site" evidence="8">
    <location>
        <begin position="71"/>
        <end position="72"/>
    </location>
    <ligand>
        <name>NAD(+)</name>
        <dbReference type="ChEBI" id="CHEBI:57540"/>
    </ligand>
</feature>
<evidence type="ECO:0000256" key="1">
    <source>
        <dbReference type="ARBA" id="ARBA00022490"/>
    </source>
</evidence>
<evidence type="ECO:0000256" key="5">
    <source>
        <dbReference type="ARBA" id="ARBA00022840"/>
    </source>
</evidence>
<dbReference type="PANTHER" id="PTHR20275:SF43">
    <property type="entry name" value="BIFUNCTIONAL NADP PHOSPHATASE_NAD KINASE"/>
    <property type="match status" value="1"/>
</dbReference>
<dbReference type="Proteomes" id="UP000010469">
    <property type="component" value="Chromosome"/>
</dbReference>
<dbReference type="SUPFAM" id="SSF111331">
    <property type="entry name" value="NAD kinase/diacylglycerol kinase-like"/>
    <property type="match status" value="1"/>
</dbReference>
<comment type="caution">
    <text evidence="8">Lacks conserved residue(s) required for the propagation of feature annotation.</text>
</comment>
<dbReference type="InParanoid" id="L0ADK2"/>
<feature type="binding site" evidence="8">
    <location>
        <position position="170"/>
    </location>
    <ligand>
        <name>NAD(+)</name>
        <dbReference type="ChEBI" id="CHEBI:57540"/>
    </ligand>
</feature>
<feature type="binding site" evidence="8">
    <location>
        <begin position="181"/>
        <end position="186"/>
    </location>
    <ligand>
        <name>NAD(+)</name>
        <dbReference type="ChEBI" id="CHEBI:57540"/>
    </ligand>
</feature>
<accession>L0ADK2</accession>
<name>L0ADK2_CALLD</name>
<dbReference type="GO" id="GO:0005737">
    <property type="term" value="C:cytoplasm"/>
    <property type="evidence" value="ECO:0007669"/>
    <property type="project" value="UniProtKB-SubCell"/>
</dbReference>
<dbReference type="GO" id="GO:0003951">
    <property type="term" value="F:NAD+ kinase activity"/>
    <property type="evidence" value="ECO:0007669"/>
    <property type="project" value="UniProtKB-UniRule"/>
</dbReference>
<gene>
    <name evidence="8" type="primary">nadK</name>
    <name evidence="9" type="ordered locus">Calag_1402</name>
</gene>
<protein>
    <recommendedName>
        <fullName evidence="8">NAD kinase</fullName>
        <ecNumber evidence="8">2.7.1.23</ecNumber>
    </recommendedName>
    <alternativeName>
        <fullName evidence="8">ATP-dependent NAD kinase</fullName>
    </alternativeName>
</protein>
<keyword evidence="4 8" id="KW-0418">Kinase</keyword>
<keyword evidence="10" id="KW-1185">Reference proteome</keyword>
<dbReference type="GO" id="GO:0005524">
    <property type="term" value="F:ATP binding"/>
    <property type="evidence" value="ECO:0007669"/>
    <property type="project" value="UniProtKB-KW"/>
</dbReference>
<dbReference type="GO" id="GO:0019674">
    <property type="term" value="P:NAD+ metabolic process"/>
    <property type="evidence" value="ECO:0007669"/>
    <property type="project" value="InterPro"/>
</dbReference>
<feature type="binding site" evidence="8">
    <location>
        <begin position="141"/>
        <end position="142"/>
    </location>
    <ligand>
        <name>NAD(+)</name>
        <dbReference type="ChEBI" id="CHEBI:57540"/>
    </ligand>
</feature>
<dbReference type="eggNOG" id="arCOG01348">
    <property type="taxonomic scope" value="Archaea"/>
</dbReference>
<feature type="binding site" evidence="8">
    <location>
        <position position="76"/>
    </location>
    <ligand>
        <name>NAD(+)</name>
        <dbReference type="ChEBI" id="CHEBI:57540"/>
    </ligand>
</feature>
<keyword evidence="3 8" id="KW-0547">Nucleotide-binding</keyword>
<feature type="binding site" evidence="8">
    <location>
        <position position="240"/>
    </location>
    <ligand>
        <name>NAD(+)</name>
        <dbReference type="ChEBI" id="CHEBI:57540"/>
    </ligand>
</feature>
<evidence type="ECO:0000256" key="6">
    <source>
        <dbReference type="ARBA" id="ARBA00022857"/>
    </source>
</evidence>
<keyword evidence="2 8" id="KW-0808">Transferase</keyword>
<feature type="active site" description="Proton acceptor" evidence="8">
    <location>
        <position position="71"/>
    </location>
</feature>
<evidence type="ECO:0000256" key="3">
    <source>
        <dbReference type="ARBA" id="ARBA00022741"/>
    </source>
</evidence>
<comment type="subcellular location">
    <subcellularLocation>
        <location evidence="8">Cytoplasm</location>
    </subcellularLocation>
</comment>
<sequence length="283" mass="32408">MQQEKYGIVVKPNSNNAIDIALRVINILKKNKKEVLVEKESKENYNNIIKDVGEFNIDNNPPEKIIVIGGDGTLLRTVMREKTGNSIIMAIRAGKRGFLLDVEEYEIENRVYDFINNKYTLIEYPRLQSIFNGERKSCAMNDIVIFTADGSLVKLEIFYNKDRVYGVDGDGIVISTTVGSTAYSLSAGGPIVDPRLNLIILTPLNPVQLHIRPVVFPINGILDINVKEDSGEYYLNIDGQEKVYSKSRSSLRIELCDKPVKIARFRWWENYYERLFSRLLSYW</sequence>
<evidence type="ECO:0000256" key="8">
    <source>
        <dbReference type="HAMAP-Rule" id="MF_00361"/>
    </source>
</evidence>
<comment type="function">
    <text evidence="8">Involved in the regulation of the intracellular balance of NAD and NADP, and is a key enzyme in the biosynthesis of NADP. Catalyzes specifically the phosphorylation on 2'-hydroxyl of the adenosine moiety of NAD to yield NADP.</text>
</comment>
<dbReference type="InterPro" id="IPR002504">
    <property type="entry name" value="NADK"/>
</dbReference>
<comment type="cofactor">
    <cofactor evidence="8">
        <name>a divalent metal cation</name>
        <dbReference type="ChEBI" id="CHEBI:60240"/>
    </cofactor>
</comment>
<evidence type="ECO:0000256" key="7">
    <source>
        <dbReference type="ARBA" id="ARBA00023027"/>
    </source>
</evidence>
<evidence type="ECO:0000256" key="4">
    <source>
        <dbReference type="ARBA" id="ARBA00022777"/>
    </source>
</evidence>
<dbReference type="InterPro" id="IPR017438">
    <property type="entry name" value="ATP-NAD_kinase_N"/>
</dbReference>
<reference evidence="10" key="1">
    <citation type="submission" date="2012-03" db="EMBL/GenBank/DDBJ databases">
        <title>Complete genome of Caldisphaera lagunensis DSM 15908.</title>
        <authorList>
            <person name="Lucas S."/>
            <person name="Copeland A."/>
            <person name="Lapidus A."/>
            <person name="Glavina del Rio T."/>
            <person name="Dalin E."/>
            <person name="Tice H."/>
            <person name="Bruce D."/>
            <person name="Goodwin L."/>
            <person name="Pitluck S."/>
            <person name="Peters L."/>
            <person name="Mikhailova N."/>
            <person name="Teshima H."/>
            <person name="Kyrpides N."/>
            <person name="Mavromatis K."/>
            <person name="Ivanova N."/>
            <person name="Brettin T."/>
            <person name="Detter J.C."/>
            <person name="Han C."/>
            <person name="Larimer F."/>
            <person name="Land M."/>
            <person name="Hauser L."/>
            <person name="Markowitz V."/>
            <person name="Cheng J.-F."/>
            <person name="Hugenholtz P."/>
            <person name="Woyke T."/>
            <person name="Wu D."/>
            <person name="Spring S."/>
            <person name="Schroeder M."/>
            <person name="Brambilla E."/>
            <person name="Klenk H.-P."/>
            <person name="Eisen J.A."/>
        </authorList>
    </citation>
    <scope>NUCLEOTIDE SEQUENCE [LARGE SCALE GENOMIC DNA]</scope>
    <source>
        <strain evidence="10">DSM 15908 / JCM 11604 / IC-154</strain>
    </source>
</reference>
<dbReference type="InterPro" id="IPR016064">
    <property type="entry name" value="NAD/diacylglycerol_kinase_sf"/>
</dbReference>
<comment type="similarity">
    <text evidence="8">Belongs to the NAD kinase family.</text>
</comment>
<dbReference type="Gene3D" id="2.60.200.30">
    <property type="entry name" value="Probable inorganic polyphosphate/atp-NAD kinase, domain 2"/>
    <property type="match status" value="1"/>
</dbReference>
<dbReference type="EMBL" id="CP003378">
    <property type="protein sequence ID" value="AFZ71110.1"/>
    <property type="molecule type" value="Genomic_DNA"/>
</dbReference>
<dbReference type="HOGENOM" id="CLU_008831_0_3_2"/>
<dbReference type="AlphaFoldDB" id="L0ADK2"/>
<feature type="binding site" evidence="8">
    <location>
        <position position="178"/>
    </location>
    <ligand>
        <name>NAD(+)</name>
        <dbReference type="ChEBI" id="CHEBI:57540"/>
    </ligand>
</feature>
<keyword evidence="5 8" id="KW-0067">ATP-binding</keyword>
<comment type="catalytic activity">
    <reaction evidence="8">
        <text>NAD(+) + ATP = ADP + NADP(+) + H(+)</text>
        <dbReference type="Rhea" id="RHEA:18629"/>
        <dbReference type="ChEBI" id="CHEBI:15378"/>
        <dbReference type="ChEBI" id="CHEBI:30616"/>
        <dbReference type="ChEBI" id="CHEBI:57540"/>
        <dbReference type="ChEBI" id="CHEBI:58349"/>
        <dbReference type="ChEBI" id="CHEBI:456216"/>
        <dbReference type="EC" id="2.7.1.23"/>
    </reaction>
</comment>
<evidence type="ECO:0000313" key="9">
    <source>
        <dbReference type="EMBL" id="AFZ71110.1"/>
    </source>
</evidence>
<dbReference type="GO" id="GO:0006741">
    <property type="term" value="P:NADP+ biosynthetic process"/>
    <property type="evidence" value="ECO:0007669"/>
    <property type="project" value="UniProtKB-UniRule"/>
</dbReference>
<dbReference type="InterPro" id="IPR017437">
    <property type="entry name" value="ATP-NAD_kinase_PpnK-typ_C"/>
</dbReference>
<dbReference type="PANTHER" id="PTHR20275">
    <property type="entry name" value="NAD KINASE"/>
    <property type="match status" value="1"/>
</dbReference>
<keyword evidence="1 8" id="KW-0963">Cytoplasm</keyword>
<dbReference type="Pfam" id="PF20143">
    <property type="entry name" value="NAD_kinase_C"/>
    <property type="match status" value="1"/>
</dbReference>
<dbReference type="GO" id="GO:0046872">
    <property type="term" value="F:metal ion binding"/>
    <property type="evidence" value="ECO:0007669"/>
    <property type="project" value="UniProtKB-UniRule"/>
</dbReference>
<dbReference type="EC" id="2.7.1.23" evidence="8"/>
<dbReference type="STRING" id="1056495.Calag_1402"/>
<organism evidence="9 10">
    <name type="scientific">Caldisphaera lagunensis (strain DSM 15908 / JCM 11604 / ANMR 0165 / IC-154)</name>
    <dbReference type="NCBI Taxonomy" id="1056495"/>
    <lineage>
        <taxon>Archaea</taxon>
        <taxon>Thermoproteota</taxon>
        <taxon>Thermoprotei</taxon>
        <taxon>Acidilobales</taxon>
        <taxon>Caldisphaeraceae</taxon>
        <taxon>Caldisphaera</taxon>
    </lineage>
</organism>
<dbReference type="RefSeq" id="WP_015233007.1">
    <property type="nucleotide sequence ID" value="NC_019791.1"/>
</dbReference>
<dbReference type="OrthoDB" id="77798at2157"/>
<dbReference type="KEGG" id="clg:Calag_1402"/>
<keyword evidence="7 8" id="KW-0520">NAD</keyword>